<dbReference type="GeneID" id="9061156"/>
<gene>
    <name evidence="2" type="ORF">Pmar_PMAR003557</name>
</gene>
<dbReference type="AlphaFoldDB" id="C5KHN2"/>
<feature type="compositionally biased region" description="Basic residues" evidence="1">
    <location>
        <begin position="27"/>
        <end position="36"/>
    </location>
</feature>
<sequence length="120" mass="12922">MGMGPPIPVGMPSGSLEGETGVPRREGKIHRKKTKVHRARNRVLNERNISQPRPKAAPGLSVDRKSSNALLVGEDLAKAELRDGLGSKVLVRPQKNDTVMDRVGSSVAILNSHGTQDIQT</sequence>
<evidence type="ECO:0000256" key="1">
    <source>
        <dbReference type="SAM" id="MobiDB-lite"/>
    </source>
</evidence>
<reference evidence="2 3" key="1">
    <citation type="submission" date="2008-07" db="EMBL/GenBank/DDBJ databases">
        <authorList>
            <person name="El-Sayed N."/>
            <person name="Caler E."/>
            <person name="Inman J."/>
            <person name="Amedeo P."/>
            <person name="Hass B."/>
            <person name="Wortman J."/>
        </authorList>
    </citation>
    <scope>NUCLEOTIDE SEQUENCE [LARGE SCALE GENOMIC DNA]</scope>
    <source>
        <strain evidence="3">ATCC 50983 / TXsc</strain>
    </source>
</reference>
<dbReference type="EMBL" id="GG673069">
    <property type="protein sequence ID" value="EER16094.1"/>
    <property type="molecule type" value="Genomic_DNA"/>
</dbReference>
<accession>C5KHN2</accession>
<dbReference type="InParanoid" id="C5KHN2"/>
<organism evidence="3">
    <name type="scientific">Perkinsus marinus (strain ATCC 50983 / TXsc)</name>
    <dbReference type="NCBI Taxonomy" id="423536"/>
    <lineage>
        <taxon>Eukaryota</taxon>
        <taxon>Sar</taxon>
        <taxon>Alveolata</taxon>
        <taxon>Perkinsozoa</taxon>
        <taxon>Perkinsea</taxon>
        <taxon>Perkinsida</taxon>
        <taxon>Perkinsidae</taxon>
        <taxon>Perkinsus</taxon>
    </lineage>
</organism>
<name>C5KHN2_PERM5</name>
<evidence type="ECO:0000313" key="3">
    <source>
        <dbReference type="Proteomes" id="UP000007800"/>
    </source>
</evidence>
<dbReference type="Proteomes" id="UP000007800">
    <property type="component" value="Unassembled WGS sequence"/>
</dbReference>
<proteinExistence type="predicted"/>
<feature type="region of interest" description="Disordered" evidence="1">
    <location>
        <begin position="1"/>
        <end position="36"/>
    </location>
</feature>
<evidence type="ECO:0000313" key="2">
    <source>
        <dbReference type="EMBL" id="EER16094.1"/>
    </source>
</evidence>
<keyword evidence="3" id="KW-1185">Reference proteome</keyword>
<dbReference type="RefSeq" id="XP_002784298.1">
    <property type="nucleotide sequence ID" value="XM_002784252.1"/>
</dbReference>
<protein>
    <submittedName>
        <fullName evidence="2">Uncharacterized protein</fullName>
    </submittedName>
</protein>